<dbReference type="GO" id="GO:0003723">
    <property type="term" value="F:RNA binding"/>
    <property type="evidence" value="ECO:0007669"/>
    <property type="project" value="TreeGrafter"/>
</dbReference>
<dbReference type="GO" id="GO:0070274">
    <property type="term" value="C:RES complex"/>
    <property type="evidence" value="ECO:0007669"/>
    <property type="project" value="TreeGrafter"/>
</dbReference>
<dbReference type="Pfam" id="PF09736">
    <property type="entry name" value="Bud13"/>
    <property type="match status" value="1"/>
</dbReference>
<evidence type="ECO:0000256" key="2">
    <source>
        <dbReference type="SAM" id="Coils"/>
    </source>
</evidence>
<name>A0A6A6X581_9PLEO</name>
<proteinExistence type="inferred from homology"/>
<keyword evidence="2" id="KW-0175">Coiled coil</keyword>
<evidence type="ECO:0000313" key="4">
    <source>
        <dbReference type="EMBL" id="KAF2791324.1"/>
    </source>
</evidence>
<dbReference type="OrthoDB" id="6022at2759"/>
<keyword evidence="5" id="KW-1185">Reference proteome</keyword>
<dbReference type="InterPro" id="IPR051112">
    <property type="entry name" value="CWC26_splicing_factor"/>
</dbReference>
<organism evidence="4 5">
    <name type="scientific">Melanomma pulvis-pyrius CBS 109.77</name>
    <dbReference type="NCBI Taxonomy" id="1314802"/>
    <lineage>
        <taxon>Eukaryota</taxon>
        <taxon>Fungi</taxon>
        <taxon>Dikarya</taxon>
        <taxon>Ascomycota</taxon>
        <taxon>Pezizomycotina</taxon>
        <taxon>Dothideomycetes</taxon>
        <taxon>Pleosporomycetidae</taxon>
        <taxon>Pleosporales</taxon>
        <taxon>Melanommataceae</taxon>
        <taxon>Melanomma</taxon>
    </lineage>
</organism>
<evidence type="ECO:0008006" key="6">
    <source>
        <dbReference type="Google" id="ProtNLM"/>
    </source>
</evidence>
<dbReference type="InterPro" id="IPR018609">
    <property type="entry name" value="Bud13"/>
</dbReference>
<evidence type="ECO:0000313" key="5">
    <source>
        <dbReference type="Proteomes" id="UP000799757"/>
    </source>
</evidence>
<feature type="region of interest" description="Disordered" evidence="3">
    <location>
        <begin position="16"/>
        <end position="80"/>
    </location>
</feature>
<comment type="similarity">
    <text evidence="1">Belongs to the CWC26 family.</text>
</comment>
<gene>
    <name evidence="4" type="ORF">K505DRAFT_67710</name>
</gene>
<dbReference type="EMBL" id="MU002025">
    <property type="protein sequence ID" value="KAF2791324.1"/>
    <property type="molecule type" value="Genomic_DNA"/>
</dbReference>
<evidence type="ECO:0000256" key="3">
    <source>
        <dbReference type="SAM" id="MobiDB-lite"/>
    </source>
</evidence>
<dbReference type="GO" id="GO:0005684">
    <property type="term" value="C:U2-type spliceosomal complex"/>
    <property type="evidence" value="ECO:0007669"/>
    <property type="project" value="TreeGrafter"/>
</dbReference>
<accession>A0A6A6X581</accession>
<feature type="coiled-coil region" evidence="2">
    <location>
        <begin position="147"/>
        <end position="211"/>
    </location>
</feature>
<reference evidence="4" key="1">
    <citation type="journal article" date="2020" name="Stud. Mycol.">
        <title>101 Dothideomycetes genomes: a test case for predicting lifestyles and emergence of pathogens.</title>
        <authorList>
            <person name="Haridas S."/>
            <person name="Albert R."/>
            <person name="Binder M."/>
            <person name="Bloem J."/>
            <person name="Labutti K."/>
            <person name="Salamov A."/>
            <person name="Andreopoulos B."/>
            <person name="Baker S."/>
            <person name="Barry K."/>
            <person name="Bills G."/>
            <person name="Bluhm B."/>
            <person name="Cannon C."/>
            <person name="Castanera R."/>
            <person name="Culley D."/>
            <person name="Daum C."/>
            <person name="Ezra D."/>
            <person name="Gonzalez J."/>
            <person name="Henrissat B."/>
            <person name="Kuo A."/>
            <person name="Liang C."/>
            <person name="Lipzen A."/>
            <person name="Lutzoni F."/>
            <person name="Magnuson J."/>
            <person name="Mondo S."/>
            <person name="Nolan M."/>
            <person name="Ohm R."/>
            <person name="Pangilinan J."/>
            <person name="Park H.-J."/>
            <person name="Ramirez L."/>
            <person name="Alfaro M."/>
            <person name="Sun H."/>
            <person name="Tritt A."/>
            <person name="Yoshinaga Y."/>
            <person name="Zwiers L.-H."/>
            <person name="Turgeon B."/>
            <person name="Goodwin S."/>
            <person name="Spatafora J."/>
            <person name="Crous P."/>
            <person name="Grigoriev I."/>
        </authorList>
    </citation>
    <scope>NUCLEOTIDE SEQUENCE</scope>
    <source>
        <strain evidence="4">CBS 109.77</strain>
    </source>
</reference>
<dbReference type="PANTHER" id="PTHR31809">
    <property type="entry name" value="BUD13 HOMOLOG"/>
    <property type="match status" value="1"/>
</dbReference>
<dbReference type="AlphaFoldDB" id="A0A6A6X581"/>
<dbReference type="GO" id="GO:0000398">
    <property type="term" value="P:mRNA splicing, via spliceosome"/>
    <property type="evidence" value="ECO:0007669"/>
    <property type="project" value="TreeGrafter"/>
</dbReference>
<dbReference type="PANTHER" id="PTHR31809:SF0">
    <property type="entry name" value="BUD13 HOMOLOG"/>
    <property type="match status" value="1"/>
</dbReference>
<sequence length="329" mass="36336">MSLTDYLAKKYLTADSDKKSKKRKRKNKEGGLKIDDDDISGWNKGGDDDDDDAPTIAGMTLSSKKAKKKPKDVATPAWRTVGVAPPTTAQQIAADAAAADAIIAGTVADRKQAADEEDEAPEMVDTEGVLKLSSGAVAGLQTGAQVAAAMKEKEDEERRQAEQVAKDMGANANETIYRDASGRIINVAMKRAEARKKAEELERVKLEKEKAARGDVQNIEAAKRREQLQDAKGMNIARYADDEELNDEQKGQGRWNDPAAGFLRKKKVGRSITGKPLYQGGFQPNRYGIRPGHRWDGVDRGNGFETQWHKSRNRKADNEKMEYAWQMDE</sequence>
<protein>
    <recommendedName>
        <fullName evidence="6">Cell cycle control protein</fullName>
    </recommendedName>
</protein>
<feature type="region of interest" description="Disordered" evidence="3">
    <location>
        <begin position="239"/>
        <end position="260"/>
    </location>
</feature>
<dbReference type="Proteomes" id="UP000799757">
    <property type="component" value="Unassembled WGS sequence"/>
</dbReference>
<evidence type="ECO:0000256" key="1">
    <source>
        <dbReference type="ARBA" id="ARBA00011069"/>
    </source>
</evidence>
<feature type="region of interest" description="Disordered" evidence="3">
    <location>
        <begin position="273"/>
        <end position="317"/>
    </location>
</feature>